<keyword evidence="3" id="KW-1185">Reference proteome</keyword>
<evidence type="ECO:0000256" key="1">
    <source>
        <dbReference type="SAM" id="SignalP"/>
    </source>
</evidence>
<protein>
    <submittedName>
        <fullName evidence="2">Uncharacterized protein</fullName>
    </submittedName>
</protein>
<reference evidence="2 3" key="1">
    <citation type="submission" date="2024-03" db="EMBL/GenBank/DDBJ databases">
        <title>A high-quality draft genome sequence of Diaporthe vaccinii, a causative agent of upright dieback and viscid rot disease in cranberry plants.</title>
        <authorList>
            <person name="Sarrasin M."/>
            <person name="Lang B.F."/>
            <person name="Burger G."/>
        </authorList>
    </citation>
    <scope>NUCLEOTIDE SEQUENCE [LARGE SCALE GENOMIC DNA]</scope>
    <source>
        <strain evidence="2 3">IS7</strain>
    </source>
</reference>
<feature type="signal peptide" evidence="1">
    <location>
        <begin position="1"/>
        <end position="19"/>
    </location>
</feature>
<name>A0ABR4EG33_9PEZI</name>
<dbReference type="Proteomes" id="UP001600888">
    <property type="component" value="Unassembled WGS sequence"/>
</dbReference>
<proteinExistence type="predicted"/>
<dbReference type="EMBL" id="JBAWTH010000057">
    <property type="protein sequence ID" value="KAL2281355.1"/>
    <property type="molecule type" value="Genomic_DNA"/>
</dbReference>
<organism evidence="2 3">
    <name type="scientific">Diaporthe vaccinii</name>
    <dbReference type="NCBI Taxonomy" id="105482"/>
    <lineage>
        <taxon>Eukaryota</taxon>
        <taxon>Fungi</taxon>
        <taxon>Dikarya</taxon>
        <taxon>Ascomycota</taxon>
        <taxon>Pezizomycotina</taxon>
        <taxon>Sordariomycetes</taxon>
        <taxon>Sordariomycetidae</taxon>
        <taxon>Diaporthales</taxon>
        <taxon>Diaporthaceae</taxon>
        <taxon>Diaporthe</taxon>
        <taxon>Diaporthe eres species complex</taxon>
    </lineage>
</organism>
<evidence type="ECO:0000313" key="3">
    <source>
        <dbReference type="Proteomes" id="UP001600888"/>
    </source>
</evidence>
<accession>A0ABR4EG33</accession>
<comment type="caution">
    <text evidence="2">The sequence shown here is derived from an EMBL/GenBank/DDBJ whole genome shotgun (WGS) entry which is preliminary data.</text>
</comment>
<keyword evidence="1" id="KW-0732">Signal</keyword>
<gene>
    <name evidence="2" type="ORF">FJTKL_11551</name>
</gene>
<feature type="chain" id="PRO_5045484003" evidence="1">
    <location>
        <begin position="20"/>
        <end position="339"/>
    </location>
</feature>
<sequence>MGVAEGLEVLLVLACYVSSLFLRRPPLDPPAVINHPGWKPAGKRMAPSGKRKKNLRNALTPRLGITLCEEKKRERTKQKMCISLCPREEGGWWYSLCAVLDLEGGRHAGTRARGAAASRLDTVDLLQAAGGALLGRELEPWHGLLALLAGGGVDGGCDGGLLAAGDDAQLEAVGVEGEEGGGAVEEVVVAADHVVARGQPGVGRGREQVLGVGGGGGQVEGHGHAGQHVEQVRVGGGDAAGVEEGGDGAGGRGCGRSVRSVARVVLSAAADGDVLEDQTRSDVWEGLGGCRFCVSLPLSVCSDDGVFLLSGLNLLATGSFAALISQAGARAICLPSCVF</sequence>
<evidence type="ECO:0000313" key="2">
    <source>
        <dbReference type="EMBL" id="KAL2281355.1"/>
    </source>
</evidence>